<dbReference type="Proteomes" id="UP001501866">
    <property type="component" value="Unassembled WGS sequence"/>
</dbReference>
<dbReference type="EMBL" id="BAAAUH010000020">
    <property type="protein sequence ID" value="GAA3179816.1"/>
    <property type="molecule type" value="Genomic_DNA"/>
</dbReference>
<keyword evidence="2" id="KW-1185">Reference proteome</keyword>
<comment type="caution">
    <text evidence="1">The sequence shown here is derived from an EMBL/GenBank/DDBJ whole genome shotgun (WGS) entry which is preliminary data.</text>
</comment>
<reference evidence="2" key="1">
    <citation type="journal article" date="2019" name="Int. J. Syst. Evol. Microbiol.">
        <title>The Global Catalogue of Microorganisms (GCM) 10K type strain sequencing project: providing services to taxonomists for standard genome sequencing and annotation.</title>
        <authorList>
            <consortium name="The Broad Institute Genomics Platform"/>
            <consortium name="The Broad Institute Genome Sequencing Center for Infectious Disease"/>
            <person name="Wu L."/>
            <person name="Ma J."/>
        </authorList>
    </citation>
    <scope>NUCLEOTIDE SEQUENCE [LARGE SCALE GENOMIC DNA]</scope>
    <source>
        <strain evidence="2">JCM 9095</strain>
    </source>
</reference>
<accession>A0ABP6PIC7</accession>
<name>A0ABP6PIC7_9ACTN</name>
<gene>
    <name evidence="1" type="ORF">GCM10010451_31200</name>
</gene>
<proteinExistence type="predicted"/>
<evidence type="ECO:0000313" key="2">
    <source>
        <dbReference type="Proteomes" id="UP001501866"/>
    </source>
</evidence>
<sequence>MGLIADPPGRVHGVGSGWCAALGEGAVCVGCVPGVGAVVSVGAALWTATATATAATTATAGLPGRPSRPAVTAGAGAWQAVVVSAGPVRRPAR</sequence>
<protein>
    <submittedName>
        <fullName evidence="1">Uncharacterized protein</fullName>
    </submittedName>
</protein>
<evidence type="ECO:0000313" key="1">
    <source>
        <dbReference type="EMBL" id="GAA3179816.1"/>
    </source>
</evidence>
<organism evidence="1 2">
    <name type="scientific">Streptomyces virens</name>
    <dbReference type="NCBI Taxonomy" id="285572"/>
    <lineage>
        <taxon>Bacteria</taxon>
        <taxon>Bacillati</taxon>
        <taxon>Actinomycetota</taxon>
        <taxon>Actinomycetes</taxon>
        <taxon>Kitasatosporales</taxon>
        <taxon>Streptomycetaceae</taxon>
        <taxon>Streptomyces</taxon>
    </lineage>
</organism>